<evidence type="ECO:0000313" key="4">
    <source>
        <dbReference type="EMBL" id="OWY99980.1"/>
    </source>
</evidence>
<dbReference type="EMBL" id="NBNE01007997">
    <property type="protein sequence ID" value="OWY99980.1"/>
    <property type="molecule type" value="Genomic_DNA"/>
</dbReference>
<dbReference type="OrthoDB" id="10254947at2759"/>
<dbReference type="PROSITE" id="PS50297">
    <property type="entry name" value="ANK_REP_REGION"/>
    <property type="match status" value="1"/>
</dbReference>
<evidence type="ECO:0008006" key="6">
    <source>
        <dbReference type="Google" id="ProtNLM"/>
    </source>
</evidence>
<sequence>MLLICPNRKLSCCSLPYRRGADVNAVNWLYERAMSYAARKDNNLDVIRLLAECGADINARVKHLEDGRMDVVQFIVEFGADVNASNSLGQTPLMHGGTSGILDIAKYLVKSVPMSIWLEIRSGRHCVMRFMNGADIDVEEEKGWTSLMLAAWKNDLETVQLLV</sequence>
<proteinExistence type="predicted"/>
<comment type="caution">
    <text evidence="4">The sequence shown here is derived from an EMBL/GenBank/DDBJ whole genome shotgun (WGS) entry which is preliminary data.</text>
</comment>
<dbReference type="PANTHER" id="PTHR24134:SF9">
    <property type="entry name" value="ANKYRIN REPEAT AND SOCS BOX PROTEIN 8"/>
    <property type="match status" value="1"/>
</dbReference>
<evidence type="ECO:0000256" key="3">
    <source>
        <dbReference type="PROSITE-ProRule" id="PRU00023"/>
    </source>
</evidence>
<dbReference type="PROSITE" id="PS50088">
    <property type="entry name" value="ANK_REPEAT"/>
    <property type="match status" value="1"/>
</dbReference>
<dbReference type="STRING" id="4795.A0A225V398"/>
<gene>
    <name evidence="4" type="ORF">PHMEG_00028927</name>
</gene>
<reference evidence="5" key="1">
    <citation type="submission" date="2017-03" db="EMBL/GenBank/DDBJ databases">
        <title>Phytopthora megakarya and P. palmivora, two closely related causual agents of cacao black pod achieved similar genome size and gene model numbers by different mechanisms.</title>
        <authorList>
            <person name="Ali S."/>
            <person name="Shao J."/>
            <person name="Larry D.J."/>
            <person name="Kronmiller B."/>
            <person name="Shen D."/>
            <person name="Strem M.D."/>
            <person name="Melnick R.L."/>
            <person name="Guiltinan M.J."/>
            <person name="Tyler B.M."/>
            <person name="Meinhardt L.W."/>
            <person name="Bailey B.A."/>
        </authorList>
    </citation>
    <scope>NUCLEOTIDE SEQUENCE [LARGE SCALE GENOMIC DNA]</scope>
    <source>
        <strain evidence="5">zdho120</strain>
    </source>
</reference>
<evidence type="ECO:0000313" key="5">
    <source>
        <dbReference type="Proteomes" id="UP000198211"/>
    </source>
</evidence>
<dbReference type="InterPro" id="IPR002110">
    <property type="entry name" value="Ankyrin_rpt"/>
</dbReference>
<evidence type="ECO:0000256" key="1">
    <source>
        <dbReference type="ARBA" id="ARBA00022737"/>
    </source>
</evidence>
<dbReference type="AlphaFoldDB" id="A0A225V398"/>
<organism evidence="4 5">
    <name type="scientific">Phytophthora megakarya</name>
    <dbReference type="NCBI Taxonomy" id="4795"/>
    <lineage>
        <taxon>Eukaryota</taxon>
        <taxon>Sar</taxon>
        <taxon>Stramenopiles</taxon>
        <taxon>Oomycota</taxon>
        <taxon>Peronosporomycetes</taxon>
        <taxon>Peronosporales</taxon>
        <taxon>Peronosporaceae</taxon>
        <taxon>Phytophthora</taxon>
    </lineage>
</organism>
<accession>A0A225V398</accession>
<protein>
    <recommendedName>
        <fullName evidence="6">TKL protein kinase</fullName>
    </recommendedName>
</protein>
<dbReference type="Gene3D" id="1.25.40.20">
    <property type="entry name" value="Ankyrin repeat-containing domain"/>
    <property type="match status" value="3"/>
</dbReference>
<keyword evidence="5" id="KW-1185">Reference proteome</keyword>
<dbReference type="Proteomes" id="UP000198211">
    <property type="component" value="Unassembled WGS sequence"/>
</dbReference>
<keyword evidence="2 3" id="KW-0040">ANK repeat</keyword>
<feature type="repeat" description="ANK" evidence="3">
    <location>
        <begin position="142"/>
        <end position="163"/>
    </location>
</feature>
<keyword evidence="1" id="KW-0677">Repeat</keyword>
<dbReference type="Pfam" id="PF13637">
    <property type="entry name" value="Ank_4"/>
    <property type="match status" value="1"/>
</dbReference>
<evidence type="ECO:0000256" key="2">
    <source>
        <dbReference type="ARBA" id="ARBA00023043"/>
    </source>
</evidence>
<dbReference type="Pfam" id="PF00023">
    <property type="entry name" value="Ank"/>
    <property type="match status" value="2"/>
</dbReference>
<name>A0A225V398_9STRA</name>
<dbReference type="PANTHER" id="PTHR24134">
    <property type="entry name" value="ANKYRIN REPEAT-CONTAINING PROTEIN DDB_G0279043"/>
    <property type="match status" value="1"/>
</dbReference>
<dbReference type="InterPro" id="IPR036770">
    <property type="entry name" value="Ankyrin_rpt-contain_sf"/>
</dbReference>
<dbReference type="SUPFAM" id="SSF48403">
    <property type="entry name" value="Ankyrin repeat"/>
    <property type="match status" value="1"/>
</dbReference>